<keyword evidence="2 6" id="KW-0812">Transmembrane</keyword>
<feature type="transmembrane region" description="Helical" evidence="6">
    <location>
        <begin position="26"/>
        <end position="49"/>
    </location>
</feature>
<sequence>MYIFQIFLTIGGGTKFIPLTGVTLPFISYGGSSVMTTMIMFFIIQGIYIRLQKEGERRGGRK</sequence>
<protein>
    <submittedName>
        <fullName evidence="7">Cell division protein,FtsW/RodA/SpoVE</fullName>
    </submittedName>
</protein>
<comment type="caution">
    <text evidence="7">The sequence shown here is derived from an EMBL/GenBank/DDBJ whole genome shotgun (WGS) entry which is preliminary data.</text>
</comment>
<dbReference type="PANTHER" id="PTHR30474">
    <property type="entry name" value="CELL CYCLE PROTEIN"/>
    <property type="match status" value="1"/>
</dbReference>
<dbReference type="AlphaFoldDB" id="K1U4N1"/>
<keyword evidence="4 6" id="KW-1133">Transmembrane helix</keyword>
<dbReference type="InterPro" id="IPR001182">
    <property type="entry name" value="FtsW/RodA"/>
</dbReference>
<gene>
    <name evidence="7" type="ORF">OBE_00490</name>
</gene>
<keyword evidence="7" id="KW-0132">Cell division</keyword>
<dbReference type="PANTHER" id="PTHR30474:SF1">
    <property type="entry name" value="PEPTIDOGLYCAN GLYCOSYLTRANSFERASE MRDB"/>
    <property type="match status" value="1"/>
</dbReference>
<evidence type="ECO:0000256" key="3">
    <source>
        <dbReference type="ARBA" id="ARBA00022960"/>
    </source>
</evidence>
<keyword evidence="7" id="KW-0131">Cell cycle</keyword>
<reference evidence="7" key="1">
    <citation type="journal article" date="2013" name="Environ. Microbiol.">
        <title>Microbiota from the distal guts of lean and obese adolescents exhibit partial functional redundancy besides clear differences in community structure.</title>
        <authorList>
            <person name="Ferrer M."/>
            <person name="Ruiz A."/>
            <person name="Lanza F."/>
            <person name="Haange S.B."/>
            <person name="Oberbach A."/>
            <person name="Till H."/>
            <person name="Bargiela R."/>
            <person name="Campoy C."/>
            <person name="Segura M.T."/>
            <person name="Richter M."/>
            <person name="von Bergen M."/>
            <person name="Seifert J."/>
            <person name="Suarez A."/>
        </authorList>
    </citation>
    <scope>NUCLEOTIDE SEQUENCE</scope>
</reference>
<dbReference type="GO" id="GO:0032153">
    <property type="term" value="C:cell division site"/>
    <property type="evidence" value="ECO:0007669"/>
    <property type="project" value="TreeGrafter"/>
</dbReference>
<name>K1U4N1_9ZZZZ</name>
<evidence type="ECO:0000256" key="1">
    <source>
        <dbReference type="ARBA" id="ARBA00004141"/>
    </source>
</evidence>
<dbReference type="EMBL" id="AJWZ01000334">
    <property type="protein sequence ID" value="EKC77168.1"/>
    <property type="molecule type" value="Genomic_DNA"/>
</dbReference>
<keyword evidence="5 6" id="KW-0472">Membrane</keyword>
<evidence type="ECO:0000256" key="4">
    <source>
        <dbReference type="ARBA" id="ARBA00022989"/>
    </source>
</evidence>
<dbReference type="Pfam" id="PF01098">
    <property type="entry name" value="FTSW_RODA_SPOVE"/>
    <property type="match status" value="1"/>
</dbReference>
<evidence type="ECO:0000256" key="2">
    <source>
        <dbReference type="ARBA" id="ARBA00022692"/>
    </source>
</evidence>
<dbReference type="GO" id="GO:0051301">
    <property type="term" value="P:cell division"/>
    <property type="evidence" value="ECO:0007669"/>
    <property type="project" value="UniProtKB-KW"/>
</dbReference>
<accession>K1U4N1</accession>
<dbReference type="GO" id="GO:0008360">
    <property type="term" value="P:regulation of cell shape"/>
    <property type="evidence" value="ECO:0007669"/>
    <property type="project" value="UniProtKB-KW"/>
</dbReference>
<proteinExistence type="predicted"/>
<evidence type="ECO:0000256" key="6">
    <source>
        <dbReference type="SAM" id="Phobius"/>
    </source>
</evidence>
<evidence type="ECO:0000256" key="5">
    <source>
        <dbReference type="ARBA" id="ARBA00023136"/>
    </source>
</evidence>
<comment type="subcellular location">
    <subcellularLocation>
        <location evidence="1">Membrane</location>
        <topology evidence="1">Multi-pass membrane protein</topology>
    </subcellularLocation>
</comment>
<dbReference type="GO" id="GO:0015648">
    <property type="term" value="F:lipid-linked peptidoglycan transporter activity"/>
    <property type="evidence" value="ECO:0007669"/>
    <property type="project" value="TreeGrafter"/>
</dbReference>
<dbReference type="GO" id="GO:0005886">
    <property type="term" value="C:plasma membrane"/>
    <property type="evidence" value="ECO:0007669"/>
    <property type="project" value="TreeGrafter"/>
</dbReference>
<organism evidence="7">
    <name type="scientific">human gut metagenome</name>
    <dbReference type="NCBI Taxonomy" id="408170"/>
    <lineage>
        <taxon>unclassified sequences</taxon>
        <taxon>metagenomes</taxon>
        <taxon>organismal metagenomes</taxon>
    </lineage>
</organism>
<keyword evidence="3" id="KW-0133">Cell shape</keyword>
<evidence type="ECO:0000313" key="7">
    <source>
        <dbReference type="EMBL" id="EKC77168.1"/>
    </source>
</evidence>